<evidence type="ECO:0008006" key="5">
    <source>
        <dbReference type="Google" id="ProtNLM"/>
    </source>
</evidence>
<dbReference type="RefSeq" id="WP_010264577.1">
    <property type="nucleotide sequence ID" value="NZ_CAEG01000013.1"/>
</dbReference>
<accession>A0A1H4FW42</accession>
<reference evidence="3 4" key="1">
    <citation type="submission" date="2016-10" db="EMBL/GenBank/DDBJ databases">
        <authorList>
            <person name="de Groot N.N."/>
        </authorList>
    </citation>
    <scope>NUCLEOTIDE SEQUENCE [LARGE SCALE GENOMIC DNA]</scope>
    <source>
        <strain evidence="3 4">DSM 25383</strain>
    </source>
</reference>
<keyword evidence="2" id="KW-0472">Membrane</keyword>
<dbReference type="AlphaFoldDB" id="A0A1H4FW42"/>
<feature type="region of interest" description="Disordered" evidence="1">
    <location>
        <begin position="80"/>
        <end position="138"/>
    </location>
</feature>
<sequence>MNFFTAIIDSLVGFVQRNPLTTLLIVILALGAPALLKGIALFILYFLMGIVVLAIVLMLVFRWRIYKVRKQMEEQFGEGFGEQTRGGFRQRNSGSPFAERERRGREGEVRVHKTAGTPEKRVSKDVGDYVDFEEEKEQ</sequence>
<name>A0A1H4FW42_9BACT</name>
<dbReference type="Proteomes" id="UP000183253">
    <property type="component" value="Unassembled WGS sequence"/>
</dbReference>
<dbReference type="Pfam" id="PF16118">
    <property type="entry name" value="DUF4834"/>
    <property type="match status" value="1"/>
</dbReference>
<feature type="compositionally biased region" description="Basic and acidic residues" evidence="1">
    <location>
        <begin position="118"/>
        <end position="127"/>
    </location>
</feature>
<dbReference type="EMBL" id="FNRI01000013">
    <property type="protein sequence ID" value="SEB00858.1"/>
    <property type="molecule type" value="Genomic_DNA"/>
</dbReference>
<keyword evidence="2" id="KW-1133">Transmembrane helix</keyword>
<evidence type="ECO:0000313" key="3">
    <source>
        <dbReference type="EMBL" id="SEB00858.1"/>
    </source>
</evidence>
<dbReference type="OrthoDB" id="1004383at2"/>
<feature type="compositionally biased region" description="Basic and acidic residues" evidence="1">
    <location>
        <begin position="98"/>
        <end position="111"/>
    </location>
</feature>
<feature type="compositionally biased region" description="Low complexity" evidence="1">
    <location>
        <begin position="81"/>
        <end position="91"/>
    </location>
</feature>
<evidence type="ECO:0000313" key="4">
    <source>
        <dbReference type="Proteomes" id="UP000183253"/>
    </source>
</evidence>
<feature type="transmembrane region" description="Helical" evidence="2">
    <location>
        <begin position="20"/>
        <end position="36"/>
    </location>
</feature>
<protein>
    <recommendedName>
        <fullName evidence="5">DUF4834 domain-containing protein</fullName>
    </recommendedName>
</protein>
<feature type="transmembrane region" description="Helical" evidence="2">
    <location>
        <begin position="42"/>
        <end position="61"/>
    </location>
</feature>
<dbReference type="InterPro" id="IPR032272">
    <property type="entry name" value="DUF4834"/>
</dbReference>
<gene>
    <name evidence="3" type="ORF">SAMN05444145_11311</name>
</gene>
<keyword evidence="2" id="KW-0812">Transmembrane</keyword>
<evidence type="ECO:0000256" key="1">
    <source>
        <dbReference type="SAM" id="MobiDB-lite"/>
    </source>
</evidence>
<evidence type="ECO:0000256" key="2">
    <source>
        <dbReference type="SAM" id="Phobius"/>
    </source>
</evidence>
<feature type="compositionally biased region" description="Acidic residues" evidence="1">
    <location>
        <begin position="128"/>
        <end position="138"/>
    </location>
</feature>
<keyword evidence="4" id="KW-1185">Reference proteome</keyword>
<proteinExistence type="predicted"/>
<organism evidence="3 4">
    <name type="scientific">Alistipes timonensis JC136</name>
    <dbReference type="NCBI Taxonomy" id="1033731"/>
    <lineage>
        <taxon>Bacteria</taxon>
        <taxon>Pseudomonadati</taxon>
        <taxon>Bacteroidota</taxon>
        <taxon>Bacteroidia</taxon>
        <taxon>Bacteroidales</taxon>
        <taxon>Rikenellaceae</taxon>
        <taxon>Alistipes</taxon>
    </lineage>
</organism>
<dbReference type="STRING" id="1033731.SAMN05444145_11311"/>